<dbReference type="SUPFAM" id="SSF56112">
    <property type="entry name" value="Protein kinase-like (PK-like)"/>
    <property type="match status" value="1"/>
</dbReference>
<dbReference type="EMBL" id="JBFOLJ010000010">
    <property type="protein sequence ID" value="KAL2502040.1"/>
    <property type="molecule type" value="Genomic_DNA"/>
</dbReference>
<protein>
    <submittedName>
        <fullName evidence="4">Serine/threonine-protein kinase PBL28</fullName>
    </submittedName>
</protein>
<feature type="domain" description="Protein kinase" evidence="3">
    <location>
        <begin position="212"/>
        <end position="478"/>
    </location>
</feature>
<evidence type="ECO:0000313" key="4">
    <source>
        <dbReference type="EMBL" id="KAL2501992.1"/>
    </source>
</evidence>
<keyword evidence="1" id="KW-0547">Nucleotide-binding</keyword>
<dbReference type="GO" id="GO:0005524">
    <property type="term" value="F:ATP binding"/>
    <property type="evidence" value="ECO:0007669"/>
    <property type="project" value="UniProtKB-KW"/>
</dbReference>
<evidence type="ECO:0000313" key="6">
    <source>
        <dbReference type="Proteomes" id="UP001604277"/>
    </source>
</evidence>
<evidence type="ECO:0000256" key="1">
    <source>
        <dbReference type="ARBA" id="ARBA00022741"/>
    </source>
</evidence>
<keyword evidence="2" id="KW-0067">ATP-binding</keyword>
<dbReference type="Pfam" id="PF07714">
    <property type="entry name" value="PK_Tyr_Ser-Thr"/>
    <property type="match status" value="1"/>
</dbReference>
<dbReference type="PANTHER" id="PTHR27001:SF790">
    <property type="entry name" value="PROTEIN KINASE DOMAIN-CONTAINING PROTEIN"/>
    <property type="match status" value="1"/>
</dbReference>
<reference evidence="4" key="1">
    <citation type="submission" date="2024-07" db="EMBL/GenBank/DDBJ databases">
        <title>Two chromosome-level genome assemblies of Korean endemic species Abeliophyllum distichum and Forsythia ovata (Oleaceae).</title>
        <authorList>
            <person name="Mun J.H."/>
        </authorList>
    </citation>
    <scope>NUCLEOTIDE SEQUENCE</scope>
    <source>
        <strain evidence="4">KNKB202402200001</strain>
        <tissue evidence="4">Leaf</tissue>
    </source>
</reference>
<comment type="caution">
    <text evidence="4">The sequence shown here is derived from an EMBL/GenBank/DDBJ whole genome shotgun (WGS) entry which is preliminary data.</text>
</comment>
<sequence length="478" mass="55127">MSTNDQRVLIVQGAFWEICTVSIKQVLRGSWLQPGGKTKLLVIIQAFRNSTGCGALLSCDRKLHSSATINKKKEDIEEEIQEKIAAYSKNAEISEILKLAEMQQVEFEIAVEAGKLKEVAVEYAMRFEATHVILHRQLRKHQKYFMDNLTCGILRMKHDNSIETIREVEADEQGSLLNPETLEQEENAFENYICTLCKNIRLSIGQKKEFTYTELQLATNGFASQNSLPDQGKKIYRGQLNGWHKIMIREHPSETIKDKEFKIEIHILGKVKHENVAMFLGSCSEGTHRLLVYEYVCNGSLNKYLSEKCKKLTWERRINIAYGAAKGLEYLHRERIHGSMRPNNILVTHDYQPLLSYYGLAKNQYEALGHSSDAMALRPFEYLAPEYAQSGIDMSKADVYSFGIVLLELISGRKTLEDTKGQTFLRWARPILREKKYMELIDPAVQESLDLYQLFWMVRLAEQCLDWDPKLRMSMHEV</sequence>
<dbReference type="Proteomes" id="UP001604277">
    <property type="component" value="Unassembled WGS sequence"/>
</dbReference>
<gene>
    <name evidence="4" type="ORF">Fot_35840</name>
    <name evidence="5" type="ORF">Fot_35888</name>
</gene>
<dbReference type="PROSITE" id="PS50011">
    <property type="entry name" value="PROTEIN_KINASE_DOM"/>
    <property type="match status" value="1"/>
</dbReference>
<keyword evidence="6" id="KW-1185">Reference proteome</keyword>
<evidence type="ECO:0000313" key="5">
    <source>
        <dbReference type="EMBL" id="KAL2502040.1"/>
    </source>
</evidence>
<dbReference type="GO" id="GO:0016301">
    <property type="term" value="F:kinase activity"/>
    <property type="evidence" value="ECO:0007669"/>
    <property type="project" value="UniProtKB-KW"/>
</dbReference>
<dbReference type="Gene3D" id="3.30.200.20">
    <property type="entry name" value="Phosphorylase Kinase, domain 1"/>
    <property type="match status" value="1"/>
</dbReference>
<dbReference type="EMBL" id="JBFOLJ010000010">
    <property type="protein sequence ID" value="KAL2501992.1"/>
    <property type="molecule type" value="Genomic_DNA"/>
</dbReference>
<name>A0ABD1SMQ4_9LAMI</name>
<dbReference type="PANTHER" id="PTHR27001">
    <property type="entry name" value="OS01G0253100 PROTEIN"/>
    <property type="match status" value="1"/>
</dbReference>
<keyword evidence="4" id="KW-0808">Transferase</keyword>
<dbReference type="InterPro" id="IPR000719">
    <property type="entry name" value="Prot_kinase_dom"/>
</dbReference>
<organism evidence="4 6">
    <name type="scientific">Forsythia ovata</name>
    <dbReference type="NCBI Taxonomy" id="205694"/>
    <lineage>
        <taxon>Eukaryota</taxon>
        <taxon>Viridiplantae</taxon>
        <taxon>Streptophyta</taxon>
        <taxon>Embryophyta</taxon>
        <taxon>Tracheophyta</taxon>
        <taxon>Spermatophyta</taxon>
        <taxon>Magnoliopsida</taxon>
        <taxon>eudicotyledons</taxon>
        <taxon>Gunneridae</taxon>
        <taxon>Pentapetalae</taxon>
        <taxon>asterids</taxon>
        <taxon>lamiids</taxon>
        <taxon>Lamiales</taxon>
        <taxon>Oleaceae</taxon>
        <taxon>Forsythieae</taxon>
        <taxon>Forsythia</taxon>
    </lineage>
</organism>
<evidence type="ECO:0000256" key="2">
    <source>
        <dbReference type="ARBA" id="ARBA00022840"/>
    </source>
</evidence>
<dbReference type="AlphaFoldDB" id="A0ABD1SMQ4"/>
<dbReference type="InterPro" id="IPR011009">
    <property type="entry name" value="Kinase-like_dom_sf"/>
</dbReference>
<accession>A0ABD1SMQ4</accession>
<keyword evidence="4" id="KW-0418">Kinase</keyword>
<evidence type="ECO:0000259" key="3">
    <source>
        <dbReference type="PROSITE" id="PS50011"/>
    </source>
</evidence>
<dbReference type="Gene3D" id="1.10.510.10">
    <property type="entry name" value="Transferase(Phosphotransferase) domain 1"/>
    <property type="match status" value="1"/>
</dbReference>
<proteinExistence type="predicted"/>
<dbReference type="InterPro" id="IPR001245">
    <property type="entry name" value="Ser-Thr/Tyr_kinase_cat_dom"/>
</dbReference>
<reference evidence="6" key="2">
    <citation type="submission" date="2024-07" db="EMBL/GenBank/DDBJ databases">
        <title>Two chromosome-level genome assemblies of Korean endemic species Abeliophyllum distichum and Forsythia ovata (Oleaceae).</title>
        <authorList>
            <person name="Jang H."/>
        </authorList>
    </citation>
    <scope>NUCLEOTIDE SEQUENCE [LARGE SCALE GENOMIC DNA]</scope>
</reference>